<keyword evidence="1" id="KW-0812">Transmembrane</keyword>
<feature type="transmembrane region" description="Helical" evidence="1">
    <location>
        <begin position="92"/>
        <end position="110"/>
    </location>
</feature>
<evidence type="ECO:0000259" key="2">
    <source>
        <dbReference type="Pfam" id="PF04892"/>
    </source>
</evidence>
<feature type="domain" description="VanZ-like" evidence="2">
    <location>
        <begin position="32"/>
        <end position="111"/>
    </location>
</feature>
<proteinExistence type="predicted"/>
<protein>
    <submittedName>
        <fullName evidence="3">VanZ family protein</fullName>
    </submittedName>
</protein>
<dbReference type="NCBIfam" id="NF037970">
    <property type="entry name" value="vanZ_1"/>
    <property type="match status" value="1"/>
</dbReference>
<evidence type="ECO:0000313" key="4">
    <source>
        <dbReference type="Proteomes" id="UP001257914"/>
    </source>
</evidence>
<comment type="caution">
    <text evidence="3">The sequence shown here is derived from an EMBL/GenBank/DDBJ whole genome shotgun (WGS) entry which is preliminary data.</text>
</comment>
<name>A0ABU3R4S6_9GAMM</name>
<dbReference type="RefSeq" id="WP_315948167.1">
    <property type="nucleotide sequence ID" value="NZ_JAWCUA010000010.1"/>
</dbReference>
<gene>
    <name evidence="3" type="ORF">RT723_16220</name>
</gene>
<evidence type="ECO:0000313" key="3">
    <source>
        <dbReference type="EMBL" id="MDU0114509.1"/>
    </source>
</evidence>
<dbReference type="PANTHER" id="PTHR28008:SF1">
    <property type="entry name" value="DOMAIN PROTEIN, PUTATIVE (AFU_ORTHOLOGUE AFUA_3G10980)-RELATED"/>
    <property type="match status" value="1"/>
</dbReference>
<keyword evidence="1" id="KW-0472">Membrane</keyword>
<keyword evidence="1" id="KW-1133">Transmembrane helix</keyword>
<dbReference type="Pfam" id="PF04892">
    <property type="entry name" value="VanZ"/>
    <property type="match status" value="1"/>
</dbReference>
<accession>A0ABU3R4S6</accession>
<dbReference type="InterPro" id="IPR006976">
    <property type="entry name" value="VanZ-like"/>
</dbReference>
<dbReference type="EMBL" id="JAWCUA010000010">
    <property type="protein sequence ID" value="MDU0114509.1"/>
    <property type="molecule type" value="Genomic_DNA"/>
</dbReference>
<sequence>MIRFEFSKPAVFKLTFLLAVIFASFLFLKQGGHSGISFQHADKVGHFVIFFSLALLLDLAFQFSVKQSLIILSAYGVLIEFMQSFLPYREASLGDVIADVFGVAVYLLLARKYFQTLLNKLLNEQ</sequence>
<feature type="transmembrane region" description="Helical" evidence="1">
    <location>
        <begin position="44"/>
        <end position="61"/>
    </location>
</feature>
<keyword evidence="4" id="KW-1185">Reference proteome</keyword>
<organism evidence="3 4">
    <name type="scientific">Psychrosphaera aquimarina</name>
    <dbReference type="NCBI Taxonomy" id="2044854"/>
    <lineage>
        <taxon>Bacteria</taxon>
        <taxon>Pseudomonadati</taxon>
        <taxon>Pseudomonadota</taxon>
        <taxon>Gammaproteobacteria</taxon>
        <taxon>Alteromonadales</taxon>
        <taxon>Pseudoalteromonadaceae</taxon>
        <taxon>Psychrosphaera</taxon>
    </lineage>
</organism>
<dbReference type="PANTHER" id="PTHR28008">
    <property type="entry name" value="DOMAIN PROTEIN, PUTATIVE (AFU_ORTHOLOGUE AFUA_3G10980)-RELATED"/>
    <property type="match status" value="1"/>
</dbReference>
<evidence type="ECO:0000256" key="1">
    <source>
        <dbReference type="SAM" id="Phobius"/>
    </source>
</evidence>
<reference evidence="3 4" key="1">
    <citation type="submission" date="2023-10" db="EMBL/GenBank/DDBJ databases">
        <title>Psychrosphaera aquimaarina strain SW33 isolated from seawater.</title>
        <authorList>
            <person name="Bayburt H."/>
            <person name="Kim J.M."/>
            <person name="Choi B.J."/>
            <person name="Jeon C.O."/>
        </authorList>
    </citation>
    <scope>NUCLEOTIDE SEQUENCE [LARGE SCALE GENOMIC DNA]</scope>
    <source>
        <strain evidence="3 4">KCTC 52743</strain>
    </source>
</reference>
<dbReference type="Proteomes" id="UP001257914">
    <property type="component" value="Unassembled WGS sequence"/>
</dbReference>